<dbReference type="Gene3D" id="2.60.40.10">
    <property type="entry name" value="Immunoglobulins"/>
    <property type="match status" value="4"/>
</dbReference>
<dbReference type="GO" id="GO:0016020">
    <property type="term" value="C:membrane"/>
    <property type="evidence" value="ECO:0007669"/>
    <property type="project" value="InterPro"/>
</dbReference>
<dbReference type="GO" id="GO:0005509">
    <property type="term" value="F:calcium ion binding"/>
    <property type="evidence" value="ECO:0007669"/>
    <property type="project" value="InterPro"/>
</dbReference>
<dbReference type="EMBL" id="CP059735">
    <property type="protein sequence ID" value="WDD97731.1"/>
    <property type="molecule type" value="Genomic_DNA"/>
</dbReference>
<evidence type="ECO:0000256" key="3">
    <source>
        <dbReference type="SAM" id="SignalP"/>
    </source>
</evidence>
<dbReference type="Pfam" id="PF13517">
    <property type="entry name" value="FG-GAP_3"/>
    <property type="match status" value="1"/>
</dbReference>
<dbReference type="SMART" id="SM00736">
    <property type="entry name" value="CADG"/>
    <property type="match status" value="1"/>
</dbReference>
<gene>
    <name evidence="5" type="ORF">SG35_020870</name>
</gene>
<feature type="domain" description="Fibronectin type-III" evidence="4">
    <location>
        <begin position="468"/>
        <end position="569"/>
    </location>
</feature>
<evidence type="ECO:0000259" key="4">
    <source>
        <dbReference type="PROSITE" id="PS50853"/>
    </source>
</evidence>
<dbReference type="SUPFAM" id="SSF49313">
    <property type="entry name" value="Cadherin-like"/>
    <property type="match status" value="1"/>
</dbReference>
<evidence type="ECO:0000256" key="2">
    <source>
        <dbReference type="SAM" id="MobiDB-lite"/>
    </source>
</evidence>
<feature type="region of interest" description="Disordered" evidence="2">
    <location>
        <begin position="568"/>
        <end position="597"/>
    </location>
</feature>
<dbReference type="SUPFAM" id="SSF69318">
    <property type="entry name" value="Integrin alpha N-terminal domain"/>
    <property type="match status" value="1"/>
</dbReference>
<evidence type="ECO:0000313" key="5">
    <source>
        <dbReference type="EMBL" id="WDD97731.1"/>
    </source>
</evidence>
<dbReference type="InterPro" id="IPR006644">
    <property type="entry name" value="Cadg"/>
</dbReference>
<dbReference type="PROSITE" id="PS50853">
    <property type="entry name" value="FN3"/>
    <property type="match status" value="1"/>
</dbReference>
<feature type="signal peptide" evidence="3">
    <location>
        <begin position="1"/>
        <end position="21"/>
    </location>
</feature>
<dbReference type="Pfam" id="PF05345">
    <property type="entry name" value="He_PIG"/>
    <property type="match status" value="1"/>
</dbReference>
<name>A0AAF0BZ17_9GAMM</name>
<dbReference type="InterPro" id="IPR013517">
    <property type="entry name" value="FG-GAP"/>
</dbReference>
<dbReference type="InterPro" id="IPR003961">
    <property type="entry name" value="FN3_dom"/>
</dbReference>
<dbReference type="AlphaFoldDB" id="A0AAF0BZ17"/>
<dbReference type="Pfam" id="PF17957">
    <property type="entry name" value="Big_7"/>
    <property type="match status" value="3"/>
</dbReference>
<dbReference type="InterPro" id="IPR028994">
    <property type="entry name" value="Integrin_alpha_N"/>
</dbReference>
<keyword evidence="6" id="KW-1185">Reference proteome</keyword>
<organism evidence="5 6">
    <name type="scientific">Thalassomonas actiniarum</name>
    <dbReference type="NCBI Taxonomy" id="485447"/>
    <lineage>
        <taxon>Bacteria</taxon>
        <taxon>Pseudomonadati</taxon>
        <taxon>Pseudomonadota</taxon>
        <taxon>Gammaproteobacteria</taxon>
        <taxon>Alteromonadales</taxon>
        <taxon>Colwelliaceae</taxon>
        <taxon>Thalassomonas</taxon>
    </lineage>
</organism>
<sequence>MRQLFRKMLPCCLCFLPTALAAQEPFNWQAQDYQPHHVDINGDGLRDLLLQPLAENQPGLFFPGTKNSGLSDEPAPIPARLPALINQQSWFVGQTQFVPADFNGDGHDDVLLVLPQAQQIWVYSGTDQGIDFSLEPSLRYSATELPWLAKEQDFDFYPGDFNGDGKQDLLALSQDKHQHYLMHSDDSGQLVIAQEIDKNVKWGKKRSEKLIIRDFNQDGRDDVFALAKKKHQSHYLVLANGAGHLQQSRKISDKLQGKDWNSNDFNVWVGNANHDNTLDIIRLNNMPGGIDEKGEIHLSAANEDTDDIDNICDQMYFSAEGGTGTTCAPWQGSEAEKDGVHAKVEATPGLQRLTEPELPCGIAPDQGHCTPPPTPTSAPVVNGTYWPIGSRITVTFPSLRSGQYYQVYVSNDNRSYDFAGALYSGRTKAITLRSTHGYQYIKYDACFEADICSGLSPWQKVHAYDSPYRASPSASPTTIARGNSATISWPTTSRIIWTGGYYERKYKTPTGAVISQSTMNHVSGSSTTRATTPSLTTAGTYTFYVRACNPQLPCGDWGTTTVTVENKKPVVSPSSPSNNASYPSNQSISASASASDSDGSVTQVEFKLDSGSWQVDSSSPYSKNFGRLSVGSHTIYYRAKDNDGGYSTSPYPSRTFTIQNIKPVVSPLTPSDNASYLSTQSISASASASDSDGSIAQVEFKLDSGSWQADSSSPYSKNFGPLSAGSHTIAYRAKDNLGGYSTTAYRNITVTANQKPTVRALSPSNNASYLTSQNVIATASASDSDGSIAQVEFKLNAGSWQVDNSSPYSRNFGTLSAGNHTIYYRTQDNDGTYSSTDDINITVSAPTNKLPVIGGTPANTATPGEAYQFTPTASDGDNDNLTFSIGNQPAWLSFTASTGTLSGTPTDGNIGTFSNISISVSDGKSRAYLPPFSIDVKAAKASPAVIFIHTDNLGSPVAETDEQGNVL</sequence>
<dbReference type="PANTHER" id="PTHR44103">
    <property type="entry name" value="PROPROTEIN CONVERTASE P"/>
    <property type="match status" value="1"/>
</dbReference>
<accession>A0AAF0BZ17</accession>
<reference evidence="5 6" key="2">
    <citation type="journal article" date="2022" name="Mar. Drugs">
        <title>Bioassay-Guided Fractionation Leads to the Detection of Cholic Acid Generated by the Rare Thalassomonas sp.</title>
        <authorList>
            <person name="Pheiffer F."/>
            <person name="Schneider Y.K."/>
            <person name="Hansen E.H."/>
            <person name="Andersen J.H."/>
            <person name="Isaksson J."/>
            <person name="Busche T."/>
            <person name="R C."/>
            <person name="Kalinowski J."/>
            <person name="Zyl L.V."/>
            <person name="Trindade M."/>
        </authorList>
    </citation>
    <scope>NUCLEOTIDE SEQUENCE [LARGE SCALE GENOMIC DNA]</scope>
    <source>
        <strain evidence="5 6">A5K-106</strain>
    </source>
</reference>
<evidence type="ECO:0000256" key="1">
    <source>
        <dbReference type="ARBA" id="ARBA00022729"/>
    </source>
</evidence>
<reference evidence="5 6" key="1">
    <citation type="journal article" date="2015" name="Genome Announc.">
        <title>Draft Genome Sequences of Marine Isolates of Thalassomonas viridans and Thalassomonas actiniarum.</title>
        <authorList>
            <person name="Olonade I."/>
            <person name="van Zyl L.J."/>
            <person name="Trindade M."/>
        </authorList>
    </citation>
    <scope>NUCLEOTIDE SEQUENCE [LARGE SCALE GENOMIC DNA]</scope>
    <source>
        <strain evidence="5 6">A5K-106</strain>
    </source>
</reference>
<dbReference type="PANTHER" id="PTHR44103:SF1">
    <property type="entry name" value="PROPROTEIN CONVERTASE P"/>
    <property type="match status" value="1"/>
</dbReference>
<proteinExistence type="predicted"/>
<dbReference type="KEGG" id="tact:SG35_020870"/>
<dbReference type="RefSeq" id="WP_274055199.1">
    <property type="nucleotide sequence ID" value="NZ_CP059735.1"/>
</dbReference>
<feature type="chain" id="PRO_5042139301" evidence="3">
    <location>
        <begin position="22"/>
        <end position="967"/>
    </location>
</feature>
<keyword evidence="1 3" id="KW-0732">Signal</keyword>
<dbReference type="InterPro" id="IPR013783">
    <property type="entry name" value="Ig-like_fold"/>
</dbReference>
<dbReference type="Proteomes" id="UP000032568">
    <property type="component" value="Chromosome"/>
</dbReference>
<protein>
    <submittedName>
        <fullName evidence="5">VCBS repeat-containing protein</fullName>
    </submittedName>
</protein>
<feature type="compositionally biased region" description="Low complexity" evidence="2">
    <location>
        <begin position="572"/>
        <end position="597"/>
    </location>
</feature>
<evidence type="ECO:0000313" key="6">
    <source>
        <dbReference type="Proteomes" id="UP000032568"/>
    </source>
</evidence>
<dbReference type="InterPro" id="IPR015919">
    <property type="entry name" value="Cadherin-like_sf"/>
</dbReference>